<dbReference type="AlphaFoldDB" id="F2NTZ3"/>
<keyword evidence="4 7" id="KW-0689">Ribosomal protein</keyword>
<evidence type="ECO:0000256" key="5">
    <source>
        <dbReference type="ARBA" id="ARBA00023274"/>
    </source>
</evidence>
<evidence type="ECO:0000256" key="1">
    <source>
        <dbReference type="ARBA" id="ARBA00002633"/>
    </source>
</evidence>
<dbReference type="GO" id="GO:0006412">
    <property type="term" value="P:translation"/>
    <property type="evidence" value="ECO:0007669"/>
    <property type="project" value="UniProtKB-UniRule"/>
</dbReference>
<reference evidence="9 10" key="1">
    <citation type="journal article" date="2011" name="Stand. Genomic Sci.">
        <title>Complete genome sequence of Treponema succinifaciens type strain (6091).</title>
        <authorList>
            <person name="Han C."/>
            <person name="Gronow S."/>
            <person name="Teshima H."/>
            <person name="Lapidus A."/>
            <person name="Nolan M."/>
            <person name="Lucas S."/>
            <person name="Hammon N."/>
            <person name="Deshpande S."/>
            <person name="Cheng J.F."/>
            <person name="Zeytun A."/>
            <person name="Tapia R."/>
            <person name="Goodwin L."/>
            <person name="Pitluck S."/>
            <person name="Liolios K."/>
            <person name="Pagani I."/>
            <person name="Ivanova N."/>
            <person name="Mavromatis K."/>
            <person name="Mikhailova N."/>
            <person name="Huntemann M."/>
            <person name="Pati A."/>
            <person name="Chen A."/>
            <person name="Palaniappan K."/>
            <person name="Land M."/>
            <person name="Hauser L."/>
            <person name="Brambilla E.M."/>
            <person name="Rohde M."/>
            <person name="Goker M."/>
            <person name="Woyke T."/>
            <person name="Bristow J."/>
            <person name="Eisen J.A."/>
            <person name="Markowitz V."/>
            <person name="Hugenholtz P."/>
            <person name="Kyrpides N.C."/>
            <person name="Klenk H.P."/>
            <person name="Detter J.C."/>
        </authorList>
    </citation>
    <scope>NUCLEOTIDE SEQUENCE [LARGE SCALE GENOMIC DNA]</scope>
    <source>
        <strain evidence="10">ATCC 33096 / DSM 2489 / 6091</strain>
    </source>
</reference>
<evidence type="ECO:0000256" key="4">
    <source>
        <dbReference type="ARBA" id="ARBA00022980"/>
    </source>
</evidence>
<dbReference type="InterPro" id="IPR043141">
    <property type="entry name" value="Ribosomal_uL10-like_sf"/>
</dbReference>
<dbReference type="InterPro" id="IPR022973">
    <property type="entry name" value="Ribosomal_uL10_bac"/>
</dbReference>
<evidence type="ECO:0000313" key="10">
    <source>
        <dbReference type="Proteomes" id="UP000006852"/>
    </source>
</evidence>
<evidence type="ECO:0000256" key="2">
    <source>
        <dbReference type="ARBA" id="ARBA00008889"/>
    </source>
</evidence>
<comment type="similarity">
    <text evidence="2 7">Belongs to the universal ribosomal protein uL10 family.</text>
</comment>
<evidence type="ECO:0000256" key="8">
    <source>
        <dbReference type="SAM" id="MobiDB-lite"/>
    </source>
</evidence>
<dbReference type="EMBL" id="CP002631">
    <property type="protein sequence ID" value="AEB15325.1"/>
    <property type="molecule type" value="Genomic_DNA"/>
</dbReference>
<gene>
    <name evidence="7" type="primary">rplJ</name>
    <name evidence="9" type="ordered locus">Tresu_2463</name>
</gene>
<sequence>MAILAKKIQPSKAQAIEEAKKVLSEYKDFIFVEYRGLTVEQISKLRHSLREKNSQFKVIKNNFARVAFDEMKNDAVAQYLSGPTAIAMIKEEANESAKVLFDFAKETPALVVKGAWVEDELYDAAKIEAFAKLPGKKQLIAMLMSAINGPARKLAGTLQAYVEKLEKEGPASAAPKAEEAAPAAEAPAAEAAPAPAAE</sequence>
<dbReference type="GeneID" id="302999576"/>
<dbReference type="CDD" id="cd05797">
    <property type="entry name" value="Ribosomal_L10"/>
    <property type="match status" value="1"/>
</dbReference>
<protein>
    <recommendedName>
        <fullName evidence="6 7">Large ribosomal subunit protein uL10</fullName>
    </recommendedName>
</protein>
<dbReference type="HAMAP" id="MF_00362">
    <property type="entry name" value="Ribosomal_uL10"/>
    <property type="match status" value="1"/>
</dbReference>
<keyword evidence="10" id="KW-1185">Reference proteome</keyword>
<dbReference type="Pfam" id="PF00466">
    <property type="entry name" value="Ribosomal_L10"/>
    <property type="match status" value="1"/>
</dbReference>
<dbReference type="HOGENOM" id="CLU_092227_1_2_12"/>
<evidence type="ECO:0000313" key="9">
    <source>
        <dbReference type="EMBL" id="AEB15325.1"/>
    </source>
</evidence>
<comment type="subunit">
    <text evidence="7">Part of the ribosomal stalk of the 50S ribosomal subunit. The N-terminus interacts with L11 and the large rRNA to form the base of the stalk. The C-terminus forms an elongated spine to which L12 dimers bind in a sequential fashion forming a multimeric L10(L12)X complex.</text>
</comment>
<dbReference type="InterPro" id="IPR047865">
    <property type="entry name" value="Ribosomal_uL10_bac_type"/>
</dbReference>
<dbReference type="GO" id="GO:0070180">
    <property type="term" value="F:large ribosomal subunit rRNA binding"/>
    <property type="evidence" value="ECO:0007669"/>
    <property type="project" value="UniProtKB-UniRule"/>
</dbReference>
<evidence type="ECO:0000256" key="3">
    <source>
        <dbReference type="ARBA" id="ARBA00022730"/>
    </source>
</evidence>
<dbReference type="eggNOG" id="COG0244">
    <property type="taxonomic scope" value="Bacteria"/>
</dbReference>
<dbReference type="NCBIfam" id="NF000955">
    <property type="entry name" value="PRK00099.1-1"/>
    <property type="match status" value="1"/>
</dbReference>
<dbReference type="RefSeq" id="WP_013702576.1">
    <property type="nucleotide sequence ID" value="NC_015385.1"/>
</dbReference>
<dbReference type="Proteomes" id="UP000006852">
    <property type="component" value="Chromosome"/>
</dbReference>
<feature type="region of interest" description="Disordered" evidence="8">
    <location>
        <begin position="169"/>
        <end position="198"/>
    </location>
</feature>
<dbReference type="Gene3D" id="3.30.70.1730">
    <property type="match status" value="1"/>
</dbReference>
<dbReference type="STRING" id="869209.Tresu_2463"/>
<organism evidence="9 10">
    <name type="scientific">Treponema succinifaciens (strain ATCC 33096 / DSM 2489 / 6091)</name>
    <dbReference type="NCBI Taxonomy" id="869209"/>
    <lineage>
        <taxon>Bacteria</taxon>
        <taxon>Pseudomonadati</taxon>
        <taxon>Spirochaetota</taxon>
        <taxon>Spirochaetia</taxon>
        <taxon>Spirochaetales</taxon>
        <taxon>Treponemataceae</taxon>
        <taxon>Treponema</taxon>
    </lineage>
</organism>
<dbReference type="GO" id="GO:0005840">
    <property type="term" value="C:ribosome"/>
    <property type="evidence" value="ECO:0007669"/>
    <property type="project" value="UniProtKB-KW"/>
</dbReference>
<keyword evidence="7" id="KW-0694">RNA-binding</keyword>
<reference evidence="10" key="2">
    <citation type="submission" date="2011-04" db="EMBL/GenBank/DDBJ databases">
        <title>The complete genome of chromosome of Treponema succinifaciens DSM 2489.</title>
        <authorList>
            <person name="Lucas S."/>
            <person name="Copeland A."/>
            <person name="Lapidus A."/>
            <person name="Bruce D."/>
            <person name="Goodwin L."/>
            <person name="Pitluck S."/>
            <person name="Peters L."/>
            <person name="Kyrpides N."/>
            <person name="Mavromatis K."/>
            <person name="Ivanova N."/>
            <person name="Ovchinnikova G."/>
            <person name="Teshima H."/>
            <person name="Detter J.C."/>
            <person name="Tapia R."/>
            <person name="Han C."/>
            <person name="Land M."/>
            <person name="Hauser L."/>
            <person name="Markowitz V."/>
            <person name="Cheng J.-F."/>
            <person name="Hugenholtz P."/>
            <person name="Woyke T."/>
            <person name="Wu D."/>
            <person name="Gronow S."/>
            <person name="Wellnitz S."/>
            <person name="Brambilla E."/>
            <person name="Klenk H.-P."/>
            <person name="Eisen J.A."/>
        </authorList>
    </citation>
    <scope>NUCLEOTIDE SEQUENCE [LARGE SCALE GENOMIC DNA]</scope>
    <source>
        <strain evidence="10">ATCC 33096 / DSM 2489 / 6091</strain>
    </source>
</reference>
<feature type="compositionally biased region" description="Low complexity" evidence="8">
    <location>
        <begin position="170"/>
        <end position="198"/>
    </location>
</feature>
<dbReference type="PANTHER" id="PTHR11560">
    <property type="entry name" value="39S RIBOSOMAL PROTEIN L10, MITOCHONDRIAL"/>
    <property type="match status" value="1"/>
</dbReference>
<comment type="function">
    <text evidence="1 7">Forms part of the ribosomal stalk, playing a central role in the interaction of the ribosome with GTP-bound translation factors.</text>
</comment>
<accession>F2NTZ3</accession>
<keyword evidence="3 7" id="KW-0699">rRNA-binding</keyword>
<dbReference type="InterPro" id="IPR001790">
    <property type="entry name" value="Ribosomal_uL10"/>
</dbReference>
<dbReference type="SUPFAM" id="SSF160369">
    <property type="entry name" value="Ribosomal protein L10-like"/>
    <property type="match status" value="1"/>
</dbReference>
<keyword evidence="5 7" id="KW-0687">Ribonucleoprotein</keyword>
<dbReference type="GO" id="GO:1990904">
    <property type="term" value="C:ribonucleoprotein complex"/>
    <property type="evidence" value="ECO:0007669"/>
    <property type="project" value="UniProtKB-KW"/>
</dbReference>
<dbReference type="Gene3D" id="6.10.250.290">
    <property type="match status" value="1"/>
</dbReference>
<proteinExistence type="inferred from homology"/>
<evidence type="ECO:0000256" key="7">
    <source>
        <dbReference type="HAMAP-Rule" id="MF_00362"/>
    </source>
</evidence>
<evidence type="ECO:0000256" key="6">
    <source>
        <dbReference type="ARBA" id="ARBA00035202"/>
    </source>
</evidence>
<dbReference type="OrthoDB" id="9808307at2"/>
<dbReference type="KEGG" id="tsu:Tresu_2463"/>
<name>F2NTZ3_TRES6</name>